<accession>A0AB39HUN7</accession>
<keyword evidence="1" id="KW-0472">Membrane</keyword>
<evidence type="ECO:0000313" key="3">
    <source>
        <dbReference type="EMBL" id="XDK33493.1"/>
    </source>
</evidence>
<feature type="transmembrane region" description="Helical" evidence="1">
    <location>
        <begin position="67"/>
        <end position="91"/>
    </location>
</feature>
<proteinExistence type="predicted"/>
<dbReference type="InterPro" id="IPR052529">
    <property type="entry name" value="Bact_Transport_Assoc"/>
</dbReference>
<feature type="transmembrane region" description="Helical" evidence="1">
    <location>
        <begin position="35"/>
        <end position="55"/>
    </location>
</feature>
<protein>
    <submittedName>
        <fullName evidence="3">DUF418 domain-containing protein</fullName>
    </submittedName>
</protein>
<dbReference type="InterPro" id="IPR007349">
    <property type="entry name" value="DUF418"/>
</dbReference>
<feature type="transmembrane region" description="Helical" evidence="1">
    <location>
        <begin position="111"/>
        <end position="131"/>
    </location>
</feature>
<dbReference type="RefSeq" id="WP_368654171.1">
    <property type="nucleotide sequence ID" value="NZ_CP162599.1"/>
</dbReference>
<keyword evidence="1" id="KW-0812">Transmembrane</keyword>
<feature type="transmembrane region" description="Helical" evidence="1">
    <location>
        <begin position="138"/>
        <end position="158"/>
    </location>
</feature>
<reference evidence="3" key="1">
    <citation type="submission" date="2024-07" db="EMBL/GenBank/DDBJ databases">
        <title>Halotolerant mesophilic bacterium Ornithinibacillus sp. 4-3, sp. nov., isolated from soil.</title>
        <authorList>
            <person name="Sidarenka A.V."/>
            <person name="Guliayeva D.E."/>
            <person name="Leanovich S.I."/>
            <person name="Hileuskaya K.S."/>
            <person name="Akhremchuk A.E."/>
            <person name="Sikolenko M.A."/>
            <person name="Valentovich L.N."/>
        </authorList>
    </citation>
    <scope>NUCLEOTIDE SEQUENCE</scope>
    <source>
        <strain evidence="3">4-3</strain>
    </source>
</reference>
<dbReference type="Pfam" id="PF04235">
    <property type="entry name" value="DUF418"/>
    <property type="match status" value="1"/>
</dbReference>
<keyword evidence="1" id="KW-1133">Transmembrane helix</keyword>
<sequence length="185" mass="21370">MNILTALFMFLIGLYAVKRGIFRDFPSHKPFIKRVWLISLLTSIPLSAGIILLHLKILNFGILNEQLIQSLLTISGLSLSFFYISTILFLLEREKWKRILHPFSYVGRMALTNYITQTIIGVGIFTGLGMFGEVNIGLGILISIIVLPLQMILSYFWLKHFRFGPLEWVWRSLTYGEFQPMKKQL</sequence>
<evidence type="ECO:0000256" key="1">
    <source>
        <dbReference type="SAM" id="Phobius"/>
    </source>
</evidence>
<dbReference type="EMBL" id="CP162599">
    <property type="protein sequence ID" value="XDK33493.1"/>
    <property type="molecule type" value="Genomic_DNA"/>
</dbReference>
<gene>
    <name evidence="3" type="ORF">AB4Y30_03805</name>
</gene>
<dbReference type="AlphaFoldDB" id="A0AB39HUN7"/>
<dbReference type="PANTHER" id="PTHR30590:SF2">
    <property type="entry name" value="INNER MEMBRANE PROTEIN"/>
    <property type="match status" value="1"/>
</dbReference>
<dbReference type="PANTHER" id="PTHR30590">
    <property type="entry name" value="INNER MEMBRANE PROTEIN"/>
    <property type="match status" value="1"/>
</dbReference>
<name>A0AB39HUN7_9BACI</name>
<evidence type="ECO:0000259" key="2">
    <source>
        <dbReference type="Pfam" id="PF04235"/>
    </source>
</evidence>
<feature type="domain" description="DUF418" evidence="2">
    <location>
        <begin position="16"/>
        <end position="176"/>
    </location>
</feature>
<organism evidence="3">
    <name type="scientific">Ornithinibacillus sp. 4-3</name>
    <dbReference type="NCBI Taxonomy" id="3231488"/>
    <lineage>
        <taxon>Bacteria</taxon>
        <taxon>Bacillati</taxon>
        <taxon>Bacillota</taxon>
        <taxon>Bacilli</taxon>
        <taxon>Bacillales</taxon>
        <taxon>Bacillaceae</taxon>
        <taxon>Ornithinibacillus</taxon>
    </lineage>
</organism>